<evidence type="ECO:0000313" key="1">
    <source>
        <dbReference type="EMBL" id="AIM26767.1"/>
    </source>
</evidence>
<accession>A0A088E4S1</accession>
<dbReference type="EMBL" id="CP012173">
    <property type="protein sequence ID" value="AKV75961.1"/>
    <property type="molecule type" value="Genomic_DNA"/>
</dbReference>
<dbReference type="SUPFAM" id="SSF53697">
    <property type="entry name" value="SIS domain"/>
    <property type="match status" value="1"/>
</dbReference>
<dbReference type="OrthoDB" id="34358at2157"/>
<gene>
    <name evidence="1" type="ORF">HA72_0605</name>
    <name evidence="2" type="ORF">MsedA_0618</name>
    <name evidence="3" type="ORF">MsedB_0618</name>
    <name evidence="4" type="ORF">MsedC_0617</name>
    <name evidence="5" type="ORF">MsedD_0618</name>
    <name evidence="6" type="ORF">MsedE_0618</name>
</gene>
<evidence type="ECO:0000313" key="7">
    <source>
        <dbReference type="Proteomes" id="UP000029084"/>
    </source>
</evidence>
<dbReference type="GeneID" id="91755057"/>
<evidence type="ECO:0000313" key="8">
    <source>
        <dbReference type="Proteomes" id="UP000056255"/>
    </source>
</evidence>
<dbReference type="InterPro" id="IPR046348">
    <property type="entry name" value="SIS_dom_sf"/>
</dbReference>
<name>A0A088E4S1_9CREN</name>
<dbReference type="GO" id="GO:0097367">
    <property type="term" value="F:carbohydrate derivative binding"/>
    <property type="evidence" value="ECO:0007669"/>
    <property type="project" value="InterPro"/>
</dbReference>
<dbReference type="Proteomes" id="UP000062475">
    <property type="component" value="Chromosome"/>
</dbReference>
<dbReference type="Proteomes" id="UP000061362">
    <property type="component" value="Chromosome"/>
</dbReference>
<protein>
    <recommendedName>
        <fullName evidence="13">Sugar isomerase (SIS)</fullName>
    </recommendedName>
</protein>
<evidence type="ECO:0008006" key="13">
    <source>
        <dbReference type="Google" id="ProtNLM"/>
    </source>
</evidence>
<evidence type="ECO:0000313" key="3">
    <source>
        <dbReference type="EMBL" id="AKV75961.1"/>
    </source>
</evidence>
<dbReference type="OMA" id="FRCVDPY"/>
<dbReference type="PATRIC" id="fig|43687.5.peg.621"/>
<evidence type="ECO:0000313" key="2">
    <source>
        <dbReference type="EMBL" id="AKV73721.1"/>
    </source>
</evidence>
<dbReference type="RefSeq" id="WP_012020567.1">
    <property type="nucleotide sequence ID" value="NZ_CP008822.1"/>
</dbReference>
<proteinExistence type="predicted"/>
<evidence type="ECO:0000313" key="4">
    <source>
        <dbReference type="EMBL" id="AKV78212.1"/>
    </source>
</evidence>
<evidence type="ECO:0000313" key="5">
    <source>
        <dbReference type="EMBL" id="AKV80457.1"/>
    </source>
</evidence>
<dbReference type="EMBL" id="CP012174">
    <property type="protein sequence ID" value="AKV78212.1"/>
    <property type="molecule type" value="Genomic_DNA"/>
</dbReference>
<dbReference type="AlphaFoldDB" id="A0A088E4S1"/>
<dbReference type="EMBL" id="CP012176">
    <property type="protein sequence ID" value="AKV82705.1"/>
    <property type="molecule type" value="Genomic_DNA"/>
</dbReference>
<sequence>MFIEALEEEAKRIRDVRPNVSISLEDGVITGAGDSYASCLALEGVSRGRFRCVDPYDLLEWDPPHILVIVSVSGRPIVYQWLLEKFSGRSKIYVVTANTESRIANQANEVVEIPYTSKIQLPGTLSFVSTLKTLYALAGIDERDEKGAPLSLGHEPFFVGRAGNYGIAYFASLKMFEIFGEVSNAERFEQFLHSPIFSTENRMVILLSSGNDREKRLTSEMKNVSLTECTTLLCNTESVILSLIQEMRVRKWDRIYYLENKNILRTSSNMIY</sequence>
<dbReference type="Gene3D" id="3.40.50.10490">
    <property type="entry name" value="Glucose-6-phosphate isomerase like protein, domain 1"/>
    <property type="match status" value="2"/>
</dbReference>
<dbReference type="EMBL" id="CP008822">
    <property type="protein sequence ID" value="AIM26767.1"/>
    <property type="molecule type" value="Genomic_DNA"/>
</dbReference>
<dbReference type="Proteomes" id="UP000068832">
    <property type="component" value="Chromosome"/>
</dbReference>
<organism evidence="1 7">
    <name type="scientific">Metallosphaera sedula</name>
    <dbReference type="NCBI Taxonomy" id="43687"/>
    <lineage>
        <taxon>Archaea</taxon>
        <taxon>Thermoproteota</taxon>
        <taxon>Thermoprotei</taxon>
        <taxon>Sulfolobales</taxon>
        <taxon>Sulfolobaceae</taxon>
        <taxon>Metallosphaera</taxon>
    </lineage>
</organism>
<dbReference type="EMBL" id="CP012172">
    <property type="protein sequence ID" value="AKV73721.1"/>
    <property type="molecule type" value="Genomic_DNA"/>
</dbReference>
<dbReference type="Proteomes" id="UP000056255">
    <property type="component" value="Chromosome"/>
</dbReference>
<reference evidence="1 7" key="1">
    <citation type="journal article" date="2014" name="J. Bacteriol.">
        <title>Role of an Archaeal PitA Transporter in the Copper and Arsenic Resistance of Metallosphaera sedula, an Extreme Thermoacidophile.</title>
        <authorList>
            <person name="McCarthy S."/>
            <person name="Ai C."/>
            <person name="Wheaton G."/>
            <person name="Tevatia R."/>
            <person name="Eckrich V."/>
            <person name="Kelly R."/>
            <person name="Blum P."/>
        </authorList>
    </citation>
    <scope>NUCLEOTIDE SEQUENCE [LARGE SCALE GENOMIC DNA]</scope>
    <source>
        <strain evidence="1 7">CuR1</strain>
    </source>
</reference>
<dbReference type="Proteomes" id="UP000029084">
    <property type="component" value="Chromosome"/>
</dbReference>
<dbReference type="GO" id="GO:1901135">
    <property type="term" value="P:carbohydrate derivative metabolic process"/>
    <property type="evidence" value="ECO:0007669"/>
    <property type="project" value="InterPro"/>
</dbReference>
<reference evidence="6 8" key="3">
    <citation type="submission" date="2015-07" db="EMBL/GenBank/DDBJ databases">
        <title>Physiological, transcriptional responses and genome re-sequencing of acid resistant extremely thermoacidophilic Metallosphaera sedula SARC-M1.</title>
        <authorList>
            <person name="Ai C."/>
            <person name="McCarthy S."/>
            <person name="Eckrich V."/>
            <person name="Rudrappa D."/>
            <person name="Qiu G."/>
            <person name="Blum P."/>
        </authorList>
    </citation>
    <scope>NUCLEOTIDE SEQUENCE [LARGE SCALE GENOMIC DNA]</scope>
    <source>
        <strain evidence="6 8">SARC-M1</strain>
    </source>
</reference>
<reference evidence="9 10" key="2">
    <citation type="journal article" date="2015" name="Genome Announc.">
        <title>Complete Genome Sequences of Evolved Arsenate-Resistant Metallosphaera sedula Strains.</title>
        <authorList>
            <person name="Ai C."/>
            <person name="McCarthy S."/>
            <person name="Schackwitz W."/>
            <person name="Martin J."/>
            <person name="Lipzen A."/>
            <person name="Blum P."/>
        </authorList>
    </citation>
    <scope>NUCLEOTIDE SEQUENCE [LARGE SCALE GENOMIC DNA]</scope>
    <source>
        <strain evidence="4 10">ARS120-1</strain>
        <strain evidence="5 9">ARS120-2</strain>
        <strain evidence="2 12">ARS50-1</strain>
        <strain evidence="3 11">ARS50-2</strain>
    </source>
</reference>
<dbReference type="EMBL" id="CP012175">
    <property type="protein sequence ID" value="AKV80457.1"/>
    <property type="molecule type" value="Genomic_DNA"/>
</dbReference>
<evidence type="ECO:0000313" key="6">
    <source>
        <dbReference type="EMBL" id="AKV82705.1"/>
    </source>
</evidence>
<evidence type="ECO:0000313" key="12">
    <source>
        <dbReference type="Proteomes" id="UP000068832"/>
    </source>
</evidence>
<evidence type="ECO:0000313" key="11">
    <source>
        <dbReference type="Proteomes" id="UP000062475"/>
    </source>
</evidence>
<dbReference type="Proteomes" id="UP000062398">
    <property type="component" value="Chromosome"/>
</dbReference>
<evidence type="ECO:0000313" key="10">
    <source>
        <dbReference type="Proteomes" id="UP000062398"/>
    </source>
</evidence>
<evidence type="ECO:0000313" key="9">
    <source>
        <dbReference type="Proteomes" id="UP000061362"/>
    </source>
</evidence>